<dbReference type="PANTHER" id="PTHR30136:SF24">
    <property type="entry name" value="HTH-TYPE TRANSCRIPTIONAL REPRESSOR ALLR"/>
    <property type="match status" value="1"/>
</dbReference>
<dbReference type="Pfam" id="PF01614">
    <property type="entry name" value="IclR_C"/>
    <property type="match status" value="1"/>
</dbReference>
<sequence length="253" mass="28626">MFLKSAENVLDILFLWEKEKAEELGLNEISQLTGINKSTVYKILQSLKNRNVIEQNESTKKYKLGVGLIQLSSHVLKNLDLREIAHPLLKQLAYMCENTVTLGIKSGKNLIFIDRIDGRDNVRFFCDIGKVTPFNGGAAAKALLAHLKEDEIKEIIDDMEHQKFTHKTKDRDEIIKEIEIIRRDGYSISDEEVDIGVLAIGAPIFDYTGAAIGGVAIAGIKQTFTQESFRINKKLLLEYSSMISKRMGYFENK</sequence>
<dbReference type="RefSeq" id="WP_216516468.1">
    <property type="nucleotide sequence ID" value="NZ_JAHLPM010000002.1"/>
</dbReference>
<comment type="caution">
    <text evidence="4">The sequence shown here is derived from an EMBL/GenBank/DDBJ whole genome shotgun (WGS) entry which is preliminary data.</text>
</comment>
<evidence type="ECO:0000259" key="2">
    <source>
        <dbReference type="PROSITE" id="PS51077"/>
    </source>
</evidence>
<dbReference type="InterPro" id="IPR005471">
    <property type="entry name" value="Tscrpt_reg_IclR_N"/>
</dbReference>
<evidence type="ECO:0000256" key="1">
    <source>
        <dbReference type="ARBA" id="ARBA00023125"/>
    </source>
</evidence>
<protein>
    <submittedName>
        <fullName evidence="4">IclR family transcriptional regulator</fullName>
    </submittedName>
</protein>
<evidence type="ECO:0000313" key="5">
    <source>
        <dbReference type="Proteomes" id="UP000749471"/>
    </source>
</evidence>
<organism evidence="4 5">
    <name type="scientific">Tissierella simiarum</name>
    <dbReference type="NCBI Taxonomy" id="2841534"/>
    <lineage>
        <taxon>Bacteria</taxon>
        <taxon>Bacillati</taxon>
        <taxon>Bacillota</taxon>
        <taxon>Tissierellia</taxon>
        <taxon>Tissierellales</taxon>
        <taxon>Tissierellaceae</taxon>
        <taxon>Tissierella</taxon>
    </lineage>
</organism>
<evidence type="ECO:0000313" key="4">
    <source>
        <dbReference type="EMBL" id="MBU5436890.1"/>
    </source>
</evidence>
<dbReference type="InterPro" id="IPR014757">
    <property type="entry name" value="Tscrpt_reg_IclR_C"/>
</dbReference>
<dbReference type="Proteomes" id="UP000749471">
    <property type="component" value="Unassembled WGS sequence"/>
</dbReference>
<keyword evidence="5" id="KW-1185">Reference proteome</keyword>
<keyword evidence="1" id="KW-0238">DNA-binding</keyword>
<accession>A0ABS6E1W2</accession>
<gene>
    <name evidence="4" type="ORF">KQI42_02650</name>
</gene>
<feature type="domain" description="IclR-ED" evidence="3">
    <location>
        <begin position="67"/>
        <end position="249"/>
    </location>
</feature>
<reference evidence="4 5" key="1">
    <citation type="submission" date="2021-06" db="EMBL/GenBank/DDBJ databases">
        <authorList>
            <person name="Sun Q."/>
            <person name="Li D."/>
        </authorList>
    </citation>
    <scope>NUCLEOTIDE SEQUENCE [LARGE SCALE GENOMIC DNA]</scope>
    <source>
        <strain evidence="4 5">MSJ-40</strain>
    </source>
</reference>
<feature type="domain" description="HTH iclR-type" evidence="2">
    <location>
        <begin position="3"/>
        <end position="66"/>
    </location>
</feature>
<name>A0ABS6E1W2_9FIRM</name>
<evidence type="ECO:0000259" key="3">
    <source>
        <dbReference type="PROSITE" id="PS51078"/>
    </source>
</evidence>
<dbReference type="Pfam" id="PF09339">
    <property type="entry name" value="HTH_IclR"/>
    <property type="match status" value="1"/>
</dbReference>
<dbReference type="EMBL" id="JAHLPM010000002">
    <property type="protein sequence ID" value="MBU5436890.1"/>
    <property type="molecule type" value="Genomic_DNA"/>
</dbReference>
<dbReference type="InterPro" id="IPR050707">
    <property type="entry name" value="HTH_MetabolicPath_Reg"/>
</dbReference>
<dbReference type="PROSITE" id="PS51077">
    <property type="entry name" value="HTH_ICLR"/>
    <property type="match status" value="1"/>
</dbReference>
<dbReference type="PROSITE" id="PS51078">
    <property type="entry name" value="ICLR_ED"/>
    <property type="match status" value="1"/>
</dbReference>
<dbReference type="SMART" id="SM00346">
    <property type="entry name" value="HTH_ICLR"/>
    <property type="match status" value="1"/>
</dbReference>
<dbReference type="PANTHER" id="PTHR30136">
    <property type="entry name" value="HELIX-TURN-HELIX TRANSCRIPTIONAL REGULATOR, ICLR FAMILY"/>
    <property type="match status" value="1"/>
</dbReference>
<proteinExistence type="predicted"/>